<comment type="caution">
    <text evidence="2">The sequence shown here is derived from an EMBL/GenBank/DDBJ whole genome shotgun (WGS) entry which is preliminary data.</text>
</comment>
<dbReference type="AlphaFoldDB" id="A0A1G2PKU3"/>
<gene>
    <name evidence="2" type="ORF">A2W59_02285</name>
</gene>
<organism evidence="2 3">
    <name type="scientific">Candidatus Terrybacteria bacterium RIFCSPHIGHO2_02_41_19</name>
    <dbReference type="NCBI Taxonomy" id="1802364"/>
    <lineage>
        <taxon>Bacteria</taxon>
        <taxon>Candidatus Terryibacteriota</taxon>
    </lineage>
</organism>
<accession>A0A1G2PKU3</accession>
<feature type="domain" description="Predicted 3'-5' exonuclease PolB-like" evidence="1">
    <location>
        <begin position="88"/>
        <end position="227"/>
    </location>
</feature>
<dbReference type="InterPro" id="IPR036397">
    <property type="entry name" value="RNaseH_sf"/>
</dbReference>
<evidence type="ECO:0000313" key="2">
    <source>
        <dbReference type="EMBL" id="OHA48975.1"/>
    </source>
</evidence>
<proteinExistence type="predicted"/>
<dbReference type="Pfam" id="PF10108">
    <property type="entry name" value="DNA_pol_B_exo2"/>
    <property type="match status" value="1"/>
</dbReference>
<reference evidence="2 3" key="1">
    <citation type="journal article" date="2016" name="Nat. Commun.">
        <title>Thousands of microbial genomes shed light on interconnected biogeochemical processes in an aquifer system.</title>
        <authorList>
            <person name="Anantharaman K."/>
            <person name="Brown C.T."/>
            <person name="Hug L.A."/>
            <person name="Sharon I."/>
            <person name="Castelle C.J."/>
            <person name="Probst A.J."/>
            <person name="Thomas B.C."/>
            <person name="Singh A."/>
            <person name="Wilkins M.J."/>
            <person name="Karaoz U."/>
            <person name="Brodie E.L."/>
            <person name="Williams K.H."/>
            <person name="Hubbard S.S."/>
            <person name="Banfield J.F."/>
        </authorList>
    </citation>
    <scope>NUCLEOTIDE SEQUENCE [LARGE SCALE GENOMIC DNA]</scope>
</reference>
<dbReference type="Gene3D" id="3.30.420.10">
    <property type="entry name" value="Ribonuclease H-like superfamily/Ribonuclease H"/>
    <property type="match status" value="1"/>
</dbReference>
<dbReference type="EMBL" id="MHSU01000039">
    <property type="protein sequence ID" value="OHA48975.1"/>
    <property type="molecule type" value="Genomic_DNA"/>
</dbReference>
<evidence type="ECO:0000259" key="1">
    <source>
        <dbReference type="Pfam" id="PF10108"/>
    </source>
</evidence>
<dbReference type="GO" id="GO:0003676">
    <property type="term" value="F:nucleic acid binding"/>
    <property type="evidence" value="ECO:0007669"/>
    <property type="project" value="InterPro"/>
</dbReference>
<dbReference type="Proteomes" id="UP000178646">
    <property type="component" value="Unassembled WGS sequence"/>
</dbReference>
<name>A0A1G2PKU3_9BACT</name>
<dbReference type="InterPro" id="IPR012337">
    <property type="entry name" value="RNaseH-like_sf"/>
</dbReference>
<sequence>MPKLIFDIETIGENFDELDIATQEVLTKWIKKDSESEEEYVKALEELKSGLGFSPLTGQIVAIGVLDYDKNQGVVYFQAPGENLKEFQEENITFKPCSEKEMLENFWKGAEKYNEFITFNGRSFDAPFLAVRSAVHKIKTSKDLMSNRYLSSQRFGATHIDLFDQLTFYGATRRKGGLHLWCRAFGIISPKAQGVTGDDVAQLFKEKKYKEIARYNVGDLMATKELYDYWKNYIKLN</sequence>
<dbReference type="SUPFAM" id="SSF53098">
    <property type="entry name" value="Ribonuclease H-like"/>
    <property type="match status" value="1"/>
</dbReference>
<protein>
    <recommendedName>
        <fullName evidence="1">Predicted 3'-5' exonuclease PolB-like domain-containing protein</fullName>
    </recommendedName>
</protein>
<evidence type="ECO:0000313" key="3">
    <source>
        <dbReference type="Proteomes" id="UP000178646"/>
    </source>
</evidence>
<dbReference type="InterPro" id="IPR019288">
    <property type="entry name" value="3'-5'_exonuclease_PolB-like"/>
</dbReference>